<dbReference type="STRING" id="688.A6E04_11970"/>
<dbReference type="InterPro" id="IPR050833">
    <property type="entry name" value="Poly_Biosynth_Transport"/>
</dbReference>
<keyword evidence="4 6" id="KW-1133">Transmembrane helix</keyword>
<feature type="transmembrane region" description="Helical" evidence="6">
    <location>
        <begin position="389"/>
        <end position="411"/>
    </location>
</feature>
<evidence type="ECO:0000313" key="8">
    <source>
        <dbReference type="Proteomes" id="UP000093523"/>
    </source>
</evidence>
<comment type="caution">
    <text evidence="7">The sequence shown here is derived from an EMBL/GenBank/DDBJ whole genome shotgun (WGS) entry which is preliminary data.</text>
</comment>
<feature type="transmembrane region" description="Helical" evidence="6">
    <location>
        <begin position="150"/>
        <end position="171"/>
    </location>
</feature>
<proteinExistence type="predicted"/>
<keyword evidence="3 6" id="KW-0812">Transmembrane</keyword>
<dbReference type="Pfam" id="PF01943">
    <property type="entry name" value="Polysacc_synt"/>
    <property type="match status" value="1"/>
</dbReference>
<accession>A0A1B9NZ11</accession>
<dbReference type="InterPro" id="IPR002797">
    <property type="entry name" value="Polysacc_synth"/>
</dbReference>
<feature type="transmembrane region" description="Helical" evidence="6">
    <location>
        <begin position="301"/>
        <end position="321"/>
    </location>
</feature>
<protein>
    <submittedName>
        <fullName evidence="7">Sugar translocase</fullName>
    </submittedName>
</protein>
<evidence type="ECO:0000256" key="1">
    <source>
        <dbReference type="ARBA" id="ARBA00004651"/>
    </source>
</evidence>
<keyword evidence="5 6" id="KW-0472">Membrane</keyword>
<evidence type="ECO:0000256" key="4">
    <source>
        <dbReference type="ARBA" id="ARBA00022989"/>
    </source>
</evidence>
<feature type="transmembrane region" description="Helical" evidence="6">
    <location>
        <begin position="51"/>
        <end position="72"/>
    </location>
</feature>
<dbReference type="EMBL" id="MAJU01000009">
    <property type="protein sequence ID" value="OCH21253.1"/>
    <property type="molecule type" value="Genomic_DNA"/>
</dbReference>
<feature type="transmembrane region" description="Helical" evidence="6">
    <location>
        <begin position="256"/>
        <end position="280"/>
    </location>
</feature>
<keyword evidence="2" id="KW-1003">Cell membrane</keyword>
<dbReference type="PANTHER" id="PTHR30250:SF11">
    <property type="entry name" value="O-ANTIGEN TRANSPORTER-RELATED"/>
    <property type="match status" value="1"/>
</dbReference>
<name>A0A1B9NZ11_ALILO</name>
<feature type="transmembrane region" description="Helical" evidence="6">
    <location>
        <begin position="448"/>
        <end position="469"/>
    </location>
</feature>
<dbReference type="OrthoDB" id="9815248at2"/>
<organism evidence="7 8">
    <name type="scientific">Aliivibrio logei</name>
    <name type="common">Vibrio logei</name>
    <dbReference type="NCBI Taxonomy" id="688"/>
    <lineage>
        <taxon>Bacteria</taxon>
        <taxon>Pseudomonadati</taxon>
        <taxon>Pseudomonadota</taxon>
        <taxon>Gammaproteobacteria</taxon>
        <taxon>Vibrionales</taxon>
        <taxon>Vibrionaceae</taxon>
        <taxon>Aliivibrio</taxon>
    </lineage>
</organism>
<dbReference type="RefSeq" id="WP_065611093.1">
    <property type="nucleotide sequence ID" value="NZ_CAWMPN010000009.1"/>
</dbReference>
<dbReference type="Proteomes" id="UP000093523">
    <property type="component" value="Unassembled WGS sequence"/>
</dbReference>
<comment type="subcellular location">
    <subcellularLocation>
        <location evidence="1">Cell membrane</location>
        <topology evidence="1">Multi-pass membrane protein</topology>
    </subcellularLocation>
</comment>
<feature type="transmembrane region" description="Helical" evidence="6">
    <location>
        <begin position="12"/>
        <end position="31"/>
    </location>
</feature>
<dbReference type="PANTHER" id="PTHR30250">
    <property type="entry name" value="PST FAMILY PREDICTED COLANIC ACID TRANSPORTER"/>
    <property type="match status" value="1"/>
</dbReference>
<feature type="transmembrane region" description="Helical" evidence="6">
    <location>
        <begin position="221"/>
        <end position="241"/>
    </location>
</feature>
<evidence type="ECO:0000256" key="6">
    <source>
        <dbReference type="SAM" id="Phobius"/>
    </source>
</evidence>
<evidence type="ECO:0000313" key="7">
    <source>
        <dbReference type="EMBL" id="OCH21253.1"/>
    </source>
</evidence>
<feature type="transmembrane region" description="Helical" evidence="6">
    <location>
        <begin position="423"/>
        <end position="442"/>
    </location>
</feature>
<evidence type="ECO:0000256" key="2">
    <source>
        <dbReference type="ARBA" id="ARBA00022475"/>
    </source>
</evidence>
<dbReference type="GO" id="GO:0005886">
    <property type="term" value="C:plasma membrane"/>
    <property type="evidence" value="ECO:0007669"/>
    <property type="project" value="UniProtKB-SubCell"/>
</dbReference>
<feature type="transmembrane region" description="Helical" evidence="6">
    <location>
        <begin position="84"/>
        <end position="105"/>
    </location>
</feature>
<evidence type="ECO:0000256" key="5">
    <source>
        <dbReference type="ARBA" id="ARBA00023136"/>
    </source>
</evidence>
<gene>
    <name evidence="7" type="ORF">A6E04_11970</name>
</gene>
<evidence type="ECO:0000256" key="3">
    <source>
        <dbReference type="ARBA" id="ARBA00022692"/>
    </source>
</evidence>
<feature type="transmembrane region" description="Helical" evidence="6">
    <location>
        <begin position="177"/>
        <end position="200"/>
    </location>
</feature>
<reference evidence="7 8" key="1">
    <citation type="submission" date="2016-06" db="EMBL/GenBank/DDBJ databases">
        <authorList>
            <person name="Kjaerup R.B."/>
            <person name="Dalgaard T.S."/>
            <person name="Juul-Madsen H.R."/>
        </authorList>
    </citation>
    <scope>NUCLEOTIDE SEQUENCE [LARGE SCALE GENOMIC DNA]</scope>
    <source>
        <strain evidence="7 8">1S159</strain>
    </source>
</reference>
<feature type="transmembrane region" description="Helical" evidence="6">
    <location>
        <begin position="125"/>
        <end position="143"/>
    </location>
</feature>
<sequence>MNLFPLSPALKNMTLYGSSIILMKGVSLFMLPYVANHIPQSELGRLELLSTFAMVLSVILGLSLHEALYRFAGAEQDPHQKRKITAEIFTLTMIVACISLPIIWLISPFISEIKPEYATTIELELLLMVLAFEGVVAVVLASLRMRDKAGLFFIITTGRAFLQVVLTVAVLQQGYGVTAILLVGFIAASLQIIALIYLQVKENKKVNNTSHIYNPERISQCLHYALPLTASGLIAFGLNGFERWVLVDNTSLNDVALYAVALKFSLALTLLMQPFCMWWMPKRFDYLQAKGEDITAKMTQTSLVLLCTLTIIVSYLAPLLIEALMPVSYLQAKSIVIALIIVAAIKEMNELINIGALAKKETKKLLWINSLSTALGMFLIIMFTPNYGMTGVLGSLIVAQSIKMVATYFLSQHSHLLPYSLKKMTLLFIFTGGSVLLSLSGLSSMMHLLLGIACTVICVFIASILKLIILPDSKEDKEVL</sequence>
<dbReference type="AlphaFoldDB" id="A0A1B9NZ11"/>
<feature type="transmembrane region" description="Helical" evidence="6">
    <location>
        <begin position="365"/>
        <end position="383"/>
    </location>
</feature>